<evidence type="ECO:0000313" key="4">
    <source>
        <dbReference type="EMBL" id="RIJ48515.1"/>
    </source>
</evidence>
<dbReference type="PANTHER" id="PTHR11063:SF8">
    <property type="entry name" value="DELTA-1-PYRROLINE-5-CARBOXYLATE SYNTHASE"/>
    <property type="match status" value="1"/>
</dbReference>
<dbReference type="InterPro" id="IPR016162">
    <property type="entry name" value="Ald_DH_N"/>
</dbReference>
<evidence type="ECO:0000313" key="5">
    <source>
        <dbReference type="Proteomes" id="UP000266484"/>
    </source>
</evidence>
<dbReference type="PANTHER" id="PTHR11063">
    <property type="entry name" value="GLUTAMATE SEMIALDEHYDE DEHYDROGENASE"/>
    <property type="match status" value="1"/>
</dbReference>
<gene>
    <name evidence="4" type="ORF">DZG00_12390</name>
</gene>
<dbReference type="AlphaFoldDB" id="A0A399T1C3"/>
<keyword evidence="1" id="KW-0560">Oxidoreductase</keyword>
<feature type="compositionally biased region" description="Polar residues" evidence="2">
    <location>
        <begin position="1"/>
        <end position="17"/>
    </location>
</feature>
<accession>A0A399T1C3</accession>
<reference evidence="4 5" key="1">
    <citation type="submission" date="2018-08" db="EMBL/GenBank/DDBJ databases">
        <title>Genome Sequence of Clavibacter michiganensis Subspecies type strains, and the Atypical Peach-Colored Strains Isolated from Tomato.</title>
        <authorList>
            <person name="Osdaghi E."/>
            <person name="Portier P."/>
            <person name="Briand M."/>
            <person name="Jacques M.-A."/>
        </authorList>
    </citation>
    <scope>NUCLEOTIDE SEQUENCE [LARGE SCALE GENOMIC DNA]</scope>
    <source>
        <strain evidence="4 5">CFBP 8615</strain>
    </source>
</reference>
<keyword evidence="5" id="KW-1185">Reference proteome</keyword>
<name>A0A399T1C3_9MICO</name>
<dbReference type="Proteomes" id="UP000266484">
    <property type="component" value="Unassembled WGS sequence"/>
</dbReference>
<organism evidence="4 5">
    <name type="scientific">Clavibacter lycopersici</name>
    <dbReference type="NCBI Taxonomy" id="2301718"/>
    <lineage>
        <taxon>Bacteria</taxon>
        <taxon>Bacillati</taxon>
        <taxon>Actinomycetota</taxon>
        <taxon>Actinomycetes</taxon>
        <taxon>Micrococcales</taxon>
        <taxon>Microbacteriaceae</taxon>
        <taxon>Clavibacter</taxon>
    </lineage>
</organism>
<proteinExistence type="predicted"/>
<evidence type="ECO:0000256" key="2">
    <source>
        <dbReference type="SAM" id="MobiDB-lite"/>
    </source>
</evidence>
<dbReference type="SUPFAM" id="SSF53720">
    <property type="entry name" value="ALDH-like"/>
    <property type="match status" value="1"/>
</dbReference>
<comment type="caution">
    <text evidence="4">The sequence shown here is derived from an EMBL/GenBank/DDBJ whole genome shotgun (WGS) entry which is preliminary data.</text>
</comment>
<dbReference type="GO" id="GO:0004350">
    <property type="term" value="F:glutamate-5-semialdehyde dehydrogenase activity"/>
    <property type="evidence" value="ECO:0007669"/>
    <property type="project" value="TreeGrafter"/>
</dbReference>
<feature type="non-terminal residue" evidence="4">
    <location>
        <position position="212"/>
    </location>
</feature>
<dbReference type="Gene3D" id="3.40.605.10">
    <property type="entry name" value="Aldehyde Dehydrogenase, Chain A, domain 1"/>
    <property type="match status" value="1"/>
</dbReference>
<dbReference type="Pfam" id="PF00171">
    <property type="entry name" value="Aldedh"/>
    <property type="match status" value="1"/>
</dbReference>
<feature type="region of interest" description="Disordered" evidence="2">
    <location>
        <begin position="1"/>
        <end position="22"/>
    </location>
</feature>
<dbReference type="InterPro" id="IPR015590">
    <property type="entry name" value="Aldehyde_DH_dom"/>
</dbReference>
<sequence>MPSNASASPAVVPTTSAGPVEPQQDADLQLILEGARTASTALAASTSGQRDAALDAIATALVAAADRVVAANGDDLAAGRASGLAAGLLDRLTLDARRVASLADAVTGIRGLDDPLGHVVRGRTLPNGLLLSQVRVPFGVVGAIYEARPNVTVDIAALALKSGNAVVLRGGSAALRTNAVLVDVMRGALERAGLPADAVQTVDVHGRAGAAR</sequence>
<evidence type="ECO:0000256" key="1">
    <source>
        <dbReference type="ARBA" id="ARBA00023002"/>
    </source>
</evidence>
<protein>
    <submittedName>
        <fullName evidence="4">Aldehyde dehydrogenase family protein</fullName>
    </submittedName>
</protein>
<dbReference type="RefSeq" id="WP_119455676.1">
    <property type="nucleotide sequence ID" value="NZ_QWGT01000217.1"/>
</dbReference>
<feature type="domain" description="Aldehyde dehydrogenase" evidence="3">
    <location>
        <begin position="19"/>
        <end position="207"/>
    </location>
</feature>
<evidence type="ECO:0000259" key="3">
    <source>
        <dbReference type="Pfam" id="PF00171"/>
    </source>
</evidence>
<dbReference type="EMBL" id="QWGT01000217">
    <property type="protein sequence ID" value="RIJ48515.1"/>
    <property type="molecule type" value="Genomic_DNA"/>
</dbReference>
<dbReference type="InterPro" id="IPR016161">
    <property type="entry name" value="Ald_DH/histidinol_DH"/>
</dbReference>